<dbReference type="InterPro" id="IPR002068">
    <property type="entry name" value="A-crystallin/Hsp20_dom"/>
</dbReference>
<name>A0AAE9A1U3_CAEBR</name>
<reference evidence="4 5" key="1">
    <citation type="submission" date="2022-02" db="EMBL/GenBank/DDBJ databases">
        <title>Chromosome-level reference genomes for two strains of Caenorhabditis briggsae: an improved platform for comparative genomics.</title>
        <authorList>
            <person name="Stevens L."/>
            <person name="Andersen E.C."/>
        </authorList>
    </citation>
    <scope>NUCLEOTIDE SEQUENCE [LARGE SCALE GENOMIC DNA]</scope>
    <source>
        <strain evidence="4">QX1410_ONT</strain>
        <tissue evidence="4">Whole-organism</tissue>
    </source>
</reference>
<sequence length="144" mass="16552">MMVYRTPYGRSRSSDHFFDDFSRRSVLPYWRDADHSSFNFSDTVGEVINDDSKYAVQLDVSHFRPEDMKIQLDGRELKIEGCQEMKSEHGYSKRCFSKMFLMPEDVDLTALRSAISNDGKLQIEAPKGSANSSRAIPISFVDKH</sequence>
<evidence type="ECO:0000256" key="2">
    <source>
        <dbReference type="RuleBase" id="RU003616"/>
    </source>
</evidence>
<dbReference type="Pfam" id="PF00011">
    <property type="entry name" value="HSP20"/>
    <property type="match status" value="1"/>
</dbReference>
<dbReference type="PANTHER" id="PTHR45640:SF21">
    <property type="entry name" value="HEAT SHOCK PROTEIN HSP-16.41-RELATED"/>
    <property type="match status" value="1"/>
</dbReference>
<gene>
    <name evidence="4" type="ORF">L3Y34_009119</name>
</gene>
<dbReference type="PANTHER" id="PTHR45640">
    <property type="entry name" value="HEAT SHOCK PROTEIN HSP-12.2-RELATED"/>
    <property type="match status" value="1"/>
</dbReference>
<proteinExistence type="inferred from homology"/>
<dbReference type="EMBL" id="CP090895">
    <property type="protein sequence ID" value="ULT91303.1"/>
    <property type="molecule type" value="Genomic_DNA"/>
</dbReference>
<evidence type="ECO:0000313" key="5">
    <source>
        <dbReference type="Proteomes" id="UP000827892"/>
    </source>
</evidence>
<dbReference type="PROSITE" id="PS01031">
    <property type="entry name" value="SHSP"/>
    <property type="match status" value="1"/>
</dbReference>
<comment type="similarity">
    <text evidence="1 2">Belongs to the small heat shock protein (HSP20) family.</text>
</comment>
<dbReference type="CDD" id="cd06526">
    <property type="entry name" value="metazoan_ACD"/>
    <property type="match status" value="1"/>
</dbReference>
<accession>A0AAE9A1U3</accession>
<dbReference type="SUPFAM" id="SSF49764">
    <property type="entry name" value="HSP20-like chaperones"/>
    <property type="match status" value="1"/>
</dbReference>
<organism evidence="4 5">
    <name type="scientific">Caenorhabditis briggsae</name>
    <dbReference type="NCBI Taxonomy" id="6238"/>
    <lineage>
        <taxon>Eukaryota</taxon>
        <taxon>Metazoa</taxon>
        <taxon>Ecdysozoa</taxon>
        <taxon>Nematoda</taxon>
        <taxon>Chromadorea</taxon>
        <taxon>Rhabditida</taxon>
        <taxon>Rhabditina</taxon>
        <taxon>Rhabditomorpha</taxon>
        <taxon>Rhabditoidea</taxon>
        <taxon>Rhabditidae</taxon>
        <taxon>Peloderinae</taxon>
        <taxon>Caenorhabditis</taxon>
    </lineage>
</organism>
<protein>
    <recommendedName>
        <fullName evidence="3">SHSP domain-containing protein</fullName>
    </recommendedName>
</protein>
<evidence type="ECO:0000313" key="4">
    <source>
        <dbReference type="EMBL" id="ULT91303.1"/>
    </source>
</evidence>
<dbReference type="Gene3D" id="2.60.40.790">
    <property type="match status" value="1"/>
</dbReference>
<dbReference type="InterPro" id="IPR001436">
    <property type="entry name" value="Alpha-crystallin/sHSP_animal"/>
</dbReference>
<evidence type="ECO:0000259" key="3">
    <source>
        <dbReference type="PROSITE" id="PS01031"/>
    </source>
</evidence>
<evidence type="ECO:0000256" key="1">
    <source>
        <dbReference type="PROSITE-ProRule" id="PRU00285"/>
    </source>
</evidence>
<dbReference type="AlphaFoldDB" id="A0AAE9A1U3"/>
<dbReference type="Proteomes" id="UP000827892">
    <property type="component" value="Chromosome V"/>
</dbReference>
<feature type="domain" description="SHSP" evidence="3">
    <location>
        <begin position="35"/>
        <end position="141"/>
    </location>
</feature>
<dbReference type="InterPro" id="IPR008978">
    <property type="entry name" value="HSP20-like_chaperone"/>
</dbReference>